<sequence>SFSGQQTLNNRRLFSNPLRMGDCSVSVVNNPLRKGNCSILVVNNPLKIGDC</sequence>
<dbReference type="EMBL" id="HACG01006593">
    <property type="protein sequence ID" value="CEK53458.1"/>
    <property type="molecule type" value="Transcribed_RNA"/>
</dbReference>
<evidence type="ECO:0000313" key="1">
    <source>
        <dbReference type="EMBL" id="CEK53458.1"/>
    </source>
</evidence>
<dbReference type="AlphaFoldDB" id="A0A0B6YBI1"/>
<name>A0A0B6YBI1_9EUPU</name>
<gene>
    <name evidence="1" type="primary">ORF20355</name>
</gene>
<organism evidence="1">
    <name type="scientific">Arion vulgaris</name>
    <dbReference type="NCBI Taxonomy" id="1028688"/>
    <lineage>
        <taxon>Eukaryota</taxon>
        <taxon>Metazoa</taxon>
        <taxon>Spiralia</taxon>
        <taxon>Lophotrochozoa</taxon>
        <taxon>Mollusca</taxon>
        <taxon>Gastropoda</taxon>
        <taxon>Heterobranchia</taxon>
        <taxon>Euthyneura</taxon>
        <taxon>Panpulmonata</taxon>
        <taxon>Eupulmonata</taxon>
        <taxon>Stylommatophora</taxon>
        <taxon>Helicina</taxon>
        <taxon>Arionoidea</taxon>
        <taxon>Arionidae</taxon>
        <taxon>Arion</taxon>
    </lineage>
</organism>
<proteinExistence type="predicted"/>
<reference evidence="1" key="1">
    <citation type="submission" date="2014-12" db="EMBL/GenBank/DDBJ databases">
        <title>Insight into the proteome of Arion vulgaris.</title>
        <authorList>
            <person name="Aradska J."/>
            <person name="Bulat T."/>
            <person name="Smidak R."/>
            <person name="Sarate P."/>
            <person name="Gangsoo J."/>
            <person name="Sialana F."/>
            <person name="Bilban M."/>
            <person name="Lubec G."/>
        </authorList>
    </citation>
    <scope>NUCLEOTIDE SEQUENCE</scope>
    <source>
        <tissue evidence="1">Skin</tissue>
    </source>
</reference>
<feature type="non-terminal residue" evidence="1">
    <location>
        <position position="1"/>
    </location>
</feature>
<protein>
    <submittedName>
        <fullName evidence="1">Uncharacterized protein</fullName>
    </submittedName>
</protein>
<accession>A0A0B6YBI1</accession>